<name>A0ABM8CY47_9NOCA</name>
<protein>
    <submittedName>
        <fullName evidence="7">MBL fold metallo-hydrolase</fullName>
    </submittedName>
</protein>
<keyword evidence="5" id="KW-0862">Zinc</keyword>
<dbReference type="Gene3D" id="3.60.15.10">
    <property type="entry name" value="Ribonuclease Z/Hydroxyacylglutathione hydrolase-like"/>
    <property type="match status" value="1"/>
</dbReference>
<evidence type="ECO:0000313" key="8">
    <source>
        <dbReference type="Proteomes" id="UP001317870"/>
    </source>
</evidence>
<evidence type="ECO:0000313" key="7">
    <source>
        <dbReference type="EMBL" id="BDT99929.1"/>
    </source>
</evidence>
<dbReference type="Proteomes" id="UP001317870">
    <property type="component" value="Chromosome"/>
</dbReference>
<evidence type="ECO:0000256" key="3">
    <source>
        <dbReference type="ARBA" id="ARBA00022723"/>
    </source>
</evidence>
<dbReference type="EMBL" id="AP026978">
    <property type="protein sequence ID" value="BDT99929.1"/>
    <property type="molecule type" value="Genomic_DNA"/>
</dbReference>
<dbReference type="SMART" id="SM00849">
    <property type="entry name" value="Lactamase_B"/>
    <property type="match status" value="1"/>
</dbReference>
<evidence type="ECO:0000256" key="4">
    <source>
        <dbReference type="ARBA" id="ARBA00022801"/>
    </source>
</evidence>
<sequence length="278" mass="29577">MLDSITDADLPPARARVRLTALVHGVRPVPAYGVIEGALRPSTVAIAMTSFLVEHPQARFVVDPSMCTDVHARVLPQLRRPYRGLVAPPDALVGLADSLAMSAVAVEGIDFAIATHIHWDHVAGLLDLPESLALRVATAELEWATNPATAPMGVAESIGARPMPCFDLDGPPVLSFARSHDLFGDGSVLAVDLAGHTPGSIGLVLAVQDGGYVLLAGDAVWRREQIALLRQKPPLPGLLVDHDRSAAFAAIHRLHRLPPGIEVVPTHDHAAAKRWAPR</sequence>
<dbReference type="PANTHER" id="PTHR42978:SF2">
    <property type="entry name" value="102 KBASES UNSTABLE REGION: FROM 1 TO 119443"/>
    <property type="match status" value="1"/>
</dbReference>
<gene>
    <name evidence="7" type="ORF">IFM12276_29580</name>
</gene>
<evidence type="ECO:0000256" key="1">
    <source>
        <dbReference type="ARBA" id="ARBA00001947"/>
    </source>
</evidence>
<evidence type="ECO:0000256" key="5">
    <source>
        <dbReference type="ARBA" id="ARBA00022833"/>
    </source>
</evidence>
<dbReference type="RefSeq" id="WP_281880155.1">
    <property type="nucleotide sequence ID" value="NZ_AP026976.1"/>
</dbReference>
<dbReference type="InterPro" id="IPR001279">
    <property type="entry name" value="Metallo-B-lactamas"/>
</dbReference>
<keyword evidence="8" id="KW-1185">Reference proteome</keyword>
<dbReference type="InterPro" id="IPR051013">
    <property type="entry name" value="MBL_superfamily_lactonases"/>
</dbReference>
<comment type="cofactor">
    <cofactor evidence="1">
        <name>Zn(2+)</name>
        <dbReference type="ChEBI" id="CHEBI:29105"/>
    </cofactor>
</comment>
<keyword evidence="4" id="KW-0378">Hydrolase</keyword>
<organism evidence="7 8">
    <name type="scientific">Nocardia sputorum</name>
    <dbReference type="NCBI Taxonomy" id="2984338"/>
    <lineage>
        <taxon>Bacteria</taxon>
        <taxon>Bacillati</taxon>
        <taxon>Actinomycetota</taxon>
        <taxon>Actinomycetes</taxon>
        <taxon>Mycobacteriales</taxon>
        <taxon>Nocardiaceae</taxon>
        <taxon>Nocardia</taxon>
    </lineage>
</organism>
<dbReference type="InterPro" id="IPR036866">
    <property type="entry name" value="RibonucZ/Hydroxyglut_hydro"/>
</dbReference>
<dbReference type="Pfam" id="PF00753">
    <property type="entry name" value="Lactamase_B"/>
    <property type="match status" value="1"/>
</dbReference>
<accession>A0ABM8CY47</accession>
<dbReference type="PANTHER" id="PTHR42978">
    <property type="entry name" value="QUORUM-QUENCHING LACTONASE YTNP-RELATED-RELATED"/>
    <property type="match status" value="1"/>
</dbReference>
<evidence type="ECO:0000259" key="6">
    <source>
        <dbReference type="SMART" id="SM00849"/>
    </source>
</evidence>
<keyword evidence="3" id="KW-0479">Metal-binding</keyword>
<reference evidence="7 8" key="1">
    <citation type="submission" date="2022-11" db="EMBL/GenBank/DDBJ databases">
        <title>Genome Sequencing of Nocardia sp. ON39_IFM12276 and assembly.</title>
        <authorList>
            <person name="Shimojima M."/>
            <person name="Toyokawa M."/>
            <person name="Uesaka K."/>
        </authorList>
    </citation>
    <scope>NUCLEOTIDE SEQUENCE [LARGE SCALE GENOMIC DNA]</scope>
    <source>
        <strain evidence="7 8">IFM 12276</strain>
    </source>
</reference>
<dbReference type="SUPFAM" id="SSF56281">
    <property type="entry name" value="Metallo-hydrolase/oxidoreductase"/>
    <property type="match status" value="1"/>
</dbReference>
<evidence type="ECO:0000256" key="2">
    <source>
        <dbReference type="ARBA" id="ARBA00007749"/>
    </source>
</evidence>
<proteinExistence type="inferred from homology"/>
<comment type="similarity">
    <text evidence="2">Belongs to the metallo-beta-lactamase superfamily.</text>
</comment>
<feature type="domain" description="Metallo-beta-lactamase" evidence="6">
    <location>
        <begin position="47"/>
        <end position="267"/>
    </location>
</feature>